<sequence>MSDKKKVILDCDPGHDDAFGIMLAVQHLDVLGLTTIGGNSPLENVTTNALKVLEVLGAADDIGVYPGHSCPMVAPLVTAPQFHGETGMDGPVLPDPVHAPQPKHAVDFIVETVMSTDDVTLIATGPLTNIAAAINREPRIVERVKELCIMGGSVTYGNWTPAAEFNIFVDPEAASRVFNSGMHVKMTGINLTRQCNLTGEHVAEFRRIGTKAALLAADLTDFFIGTCAEESELTGATMHDACAVAWIVKPELIKSVPMHIDIELDGRLTRGMTVCDYRHLRGEAPEVDLERTPTMDFRGEKPNAEAALELDFPGFVELLNTTLERYD</sequence>
<dbReference type="InterPro" id="IPR023186">
    <property type="entry name" value="IUNH"/>
</dbReference>
<keyword evidence="1 4" id="KW-0378">Hydrolase</keyword>
<organism evidence="4 5">
    <name type="scientific">Bifidobacterium lemurum</name>
    <dbReference type="NCBI Taxonomy" id="1603886"/>
    <lineage>
        <taxon>Bacteria</taxon>
        <taxon>Bacillati</taxon>
        <taxon>Actinomycetota</taxon>
        <taxon>Actinomycetes</taxon>
        <taxon>Bifidobacteriales</taxon>
        <taxon>Bifidobacteriaceae</taxon>
        <taxon>Bifidobacterium</taxon>
    </lineage>
</organism>
<reference evidence="4 5" key="1">
    <citation type="journal article" date="2017" name="BMC Genomics">
        <title>Comparative genomic and phylogenomic analyses of the Bifidobacteriaceae family.</title>
        <authorList>
            <person name="Lugli G.A."/>
            <person name="Milani C."/>
            <person name="Turroni F."/>
            <person name="Duranti S."/>
            <person name="Mancabelli L."/>
            <person name="Mangifesta M."/>
            <person name="Ferrario C."/>
            <person name="Modesto M."/>
            <person name="Mattarelli P."/>
            <person name="Jiri K."/>
            <person name="van Sinderen D."/>
            <person name="Ventura M."/>
        </authorList>
    </citation>
    <scope>NUCLEOTIDE SEQUENCE [LARGE SCALE GENOMIC DNA]</scope>
    <source>
        <strain evidence="4 5">DSM 28807</strain>
    </source>
</reference>
<protein>
    <submittedName>
        <fullName evidence="4">Hydrolase</fullName>
    </submittedName>
</protein>
<dbReference type="GO" id="GO:0006152">
    <property type="term" value="P:purine nucleoside catabolic process"/>
    <property type="evidence" value="ECO:0007669"/>
    <property type="project" value="TreeGrafter"/>
</dbReference>
<dbReference type="InterPro" id="IPR001910">
    <property type="entry name" value="Inosine/uridine_hydrolase_dom"/>
</dbReference>
<keyword evidence="5" id="KW-1185">Reference proteome</keyword>
<keyword evidence="2" id="KW-0326">Glycosidase</keyword>
<evidence type="ECO:0000313" key="4">
    <source>
        <dbReference type="EMBL" id="OZG61942.1"/>
    </source>
</evidence>
<dbReference type="Gene3D" id="3.90.245.10">
    <property type="entry name" value="Ribonucleoside hydrolase-like"/>
    <property type="match status" value="1"/>
</dbReference>
<dbReference type="PANTHER" id="PTHR12304:SF4">
    <property type="entry name" value="URIDINE NUCLEOSIDASE"/>
    <property type="match status" value="1"/>
</dbReference>
<evidence type="ECO:0000256" key="2">
    <source>
        <dbReference type="ARBA" id="ARBA00023295"/>
    </source>
</evidence>
<comment type="caution">
    <text evidence="4">The sequence shown here is derived from an EMBL/GenBank/DDBJ whole genome shotgun (WGS) entry which is preliminary data.</text>
</comment>
<dbReference type="CDD" id="cd02651">
    <property type="entry name" value="nuc_hydro_IU_UC_XIUA"/>
    <property type="match status" value="1"/>
</dbReference>
<dbReference type="SUPFAM" id="SSF53590">
    <property type="entry name" value="Nucleoside hydrolase"/>
    <property type="match status" value="1"/>
</dbReference>
<dbReference type="AlphaFoldDB" id="A0A261FRX9"/>
<dbReference type="GO" id="GO:0005829">
    <property type="term" value="C:cytosol"/>
    <property type="evidence" value="ECO:0007669"/>
    <property type="project" value="TreeGrafter"/>
</dbReference>
<name>A0A261FRX9_9BIFI</name>
<dbReference type="Pfam" id="PF01156">
    <property type="entry name" value="IU_nuc_hydro"/>
    <property type="match status" value="1"/>
</dbReference>
<evidence type="ECO:0000313" key="5">
    <source>
        <dbReference type="Proteomes" id="UP000216352"/>
    </source>
</evidence>
<proteinExistence type="predicted"/>
<dbReference type="PANTHER" id="PTHR12304">
    <property type="entry name" value="INOSINE-URIDINE PREFERRING NUCLEOSIDE HYDROLASE"/>
    <property type="match status" value="1"/>
</dbReference>
<accession>A0A261FRX9</accession>
<dbReference type="Proteomes" id="UP000216352">
    <property type="component" value="Unassembled WGS sequence"/>
</dbReference>
<dbReference type="OrthoDB" id="9797882at2"/>
<dbReference type="STRING" id="1603886.GCA_001895165_02113"/>
<gene>
    <name evidence="4" type="ORF">BLEM_1251</name>
</gene>
<feature type="domain" description="Inosine/uridine-preferring nucleoside hydrolase" evidence="3">
    <location>
        <begin position="7"/>
        <end position="316"/>
    </location>
</feature>
<dbReference type="RefSeq" id="WP_072726952.1">
    <property type="nucleotide sequence ID" value="NZ_BDIS01000028.1"/>
</dbReference>
<dbReference type="InterPro" id="IPR036452">
    <property type="entry name" value="Ribo_hydro-like"/>
</dbReference>
<dbReference type="GO" id="GO:0008477">
    <property type="term" value="F:purine nucleosidase activity"/>
    <property type="evidence" value="ECO:0007669"/>
    <property type="project" value="TreeGrafter"/>
</dbReference>
<evidence type="ECO:0000259" key="3">
    <source>
        <dbReference type="Pfam" id="PF01156"/>
    </source>
</evidence>
<evidence type="ECO:0000256" key="1">
    <source>
        <dbReference type="ARBA" id="ARBA00022801"/>
    </source>
</evidence>
<dbReference type="EMBL" id="MWWX01000007">
    <property type="protein sequence ID" value="OZG61942.1"/>
    <property type="molecule type" value="Genomic_DNA"/>
</dbReference>